<name>A8ZLC5_ACAM1</name>
<dbReference type="PROSITE" id="PS51186">
    <property type="entry name" value="GNAT"/>
    <property type="match status" value="1"/>
</dbReference>
<keyword evidence="3" id="KW-1185">Reference proteome</keyword>
<proteinExistence type="predicted"/>
<keyword evidence="2" id="KW-0808">Transferase</keyword>
<reference evidence="2 3" key="1">
    <citation type="journal article" date="2008" name="Proc. Natl. Acad. Sci. U.S.A.">
        <title>Niche adaptation and genome expansion in the chlorophyll d-producing cyanobacterium Acaryochloris marina.</title>
        <authorList>
            <person name="Swingley W.D."/>
            <person name="Chen M."/>
            <person name="Cheung P.C."/>
            <person name="Conrad A.L."/>
            <person name="Dejesa L.C."/>
            <person name="Hao J."/>
            <person name="Honchak B.M."/>
            <person name="Karbach L.E."/>
            <person name="Kurdoglu A."/>
            <person name="Lahiri S."/>
            <person name="Mastrian S.D."/>
            <person name="Miyashita H."/>
            <person name="Page L."/>
            <person name="Ramakrishna P."/>
            <person name="Satoh S."/>
            <person name="Sattley W.M."/>
            <person name="Shimada Y."/>
            <person name="Taylor H.L."/>
            <person name="Tomo T."/>
            <person name="Tsuchiya T."/>
            <person name="Wang Z.T."/>
            <person name="Raymond J."/>
            <person name="Mimuro M."/>
            <person name="Blankenship R.E."/>
            <person name="Touchman J.W."/>
        </authorList>
    </citation>
    <scope>NUCLEOTIDE SEQUENCE [LARGE SCALE GENOMIC DNA]</scope>
    <source>
        <strain evidence="3">MBIC 11017</strain>
        <plasmid evidence="3">Plasmid pREB2</plasmid>
    </source>
</reference>
<dbReference type="InterPro" id="IPR000182">
    <property type="entry name" value="GNAT_dom"/>
</dbReference>
<protein>
    <submittedName>
        <fullName evidence="2">Acetyltransferase, putative</fullName>
    </submittedName>
</protein>
<dbReference type="Proteomes" id="UP000000268">
    <property type="component" value="Plasmid pREB2"/>
</dbReference>
<dbReference type="Gene3D" id="3.40.630.30">
    <property type="match status" value="1"/>
</dbReference>
<organism evidence="2 3">
    <name type="scientific">Acaryochloris marina (strain MBIC 11017)</name>
    <dbReference type="NCBI Taxonomy" id="329726"/>
    <lineage>
        <taxon>Bacteria</taxon>
        <taxon>Bacillati</taxon>
        <taxon>Cyanobacteriota</taxon>
        <taxon>Cyanophyceae</taxon>
        <taxon>Acaryochloridales</taxon>
        <taxon>Acaryochloridaceae</taxon>
        <taxon>Acaryochloris</taxon>
    </lineage>
</organism>
<dbReference type="RefSeq" id="WP_012167101.1">
    <property type="nucleotide sequence ID" value="NC_009927.1"/>
</dbReference>
<evidence type="ECO:0000313" key="2">
    <source>
        <dbReference type="EMBL" id="ABW31952.1"/>
    </source>
</evidence>
<dbReference type="KEGG" id="amr:AM1_B0233"/>
<evidence type="ECO:0000259" key="1">
    <source>
        <dbReference type="PROSITE" id="PS51186"/>
    </source>
</evidence>
<geneLocation type="plasmid" evidence="2 3">
    <name>pREB2</name>
</geneLocation>
<sequence>MITFTWTTADHILQLRHQVLRPGLPIAEVIFPEDQDQETRHYGAFSQQGEVICCVTLIPSTWHGELAWRLRAMATAPGWRNQGIGTGLIRYLLEDLQESNQARPIWSNARVSSARFYRELGWREVSEQFENGNAGLSVTMLKEEKTLAAGHVPGAGVVSKISLR</sequence>
<accession>A8ZLC5</accession>
<dbReference type="InterPro" id="IPR016181">
    <property type="entry name" value="Acyl_CoA_acyltransferase"/>
</dbReference>
<dbReference type="AlphaFoldDB" id="A8ZLC5"/>
<dbReference type="SUPFAM" id="SSF55729">
    <property type="entry name" value="Acyl-CoA N-acyltransferases (Nat)"/>
    <property type="match status" value="1"/>
</dbReference>
<keyword evidence="2" id="KW-0614">Plasmid</keyword>
<dbReference type="HOGENOM" id="CLU_056607_4_1_3"/>
<gene>
    <name evidence="2" type="ordered locus">AM1_B0233</name>
</gene>
<dbReference type="GO" id="GO:0016747">
    <property type="term" value="F:acyltransferase activity, transferring groups other than amino-acyl groups"/>
    <property type="evidence" value="ECO:0007669"/>
    <property type="project" value="InterPro"/>
</dbReference>
<evidence type="ECO:0000313" key="3">
    <source>
        <dbReference type="Proteomes" id="UP000000268"/>
    </source>
</evidence>
<feature type="domain" description="N-acetyltransferase" evidence="1">
    <location>
        <begin position="1"/>
        <end position="145"/>
    </location>
</feature>
<dbReference type="Pfam" id="PF13508">
    <property type="entry name" value="Acetyltransf_7"/>
    <property type="match status" value="1"/>
</dbReference>
<dbReference type="EMBL" id="CP000839">
    <property type="protein sequence ID" value="ABW31952.1"/>
    <property type="molecule type" value="Genomic_DNA"/>
</dbReference>
<dbReference type="CDD" id="cd04301">
    <property type="entry name" value="NAT_SF"/>
    <property type="match status" value="1"/>
</dbReference>
<dbReference type="OrthoDB" id="9796171at2"/>